<dbReference type="AlphaFoldDB" id="A0A0J8B4Q7"/>
<feature type="region of interest" description="Disordered" evidence="1">
    <location>
        <begin position="493"/>
        <end position="523"/>
    </location>
</feature>
<dbReference type="Gene3D" id="3.40.50.11500">
    <property type="match status" value="1"/>
</dbReference>
<dbReference type="Pfam" id="PF02141">
    <property type="entry name" value="DENN"/>
    <property type="match status" value="1"/>
</dbReference>
<reference evidence="3 4" key="1">
    <citation type="journal article" date="2014" name="Nature">
        <title>The genome of the recently domesticated crop plant sugar beet (Beta vulgaris).</title>
        <authorList>
            <person name="Dohm J.C."/>
            <person name="Minoche A.E."/>
            <person name="Holtgrawe D."/>
            <person name="Capella-Gutierrez S."/>
            <person name="Zakrzewski F."/>
            <person name="Tafer H."/>
            <person name="Rupp O."/>
            <person name="Sorensen T.R."/>
            <person name="Stracke R."/>
            <person name="Reinhardt R."/>
            <person name="Goesmann A."/>
            <person name="Kraft T."/>
            <person name="Schulz B."/>
            <person name="Stadler P.F."/>
            <person name="Schmidt T."/>
            <person name="Gabaldon T."/>
            <person name="Lehrach H."/>
            <person name="Weisshaar B."/>
            <person name="Himmelbauer H."/>
        </authorList>
    </citation>
    <scope>NUCLEOTIDE SEQUENCE [LARGE SCALE GENOMIC DNA]</scope>
    <source>
        <tissue evidence="3">Taproot</tissue>
    </source>
</reference>
<accession>A0A0J8B4Q7</accession>
<proteinExistence type="predicted"/>
<dbReference type="PANTHER" id="PTHR15288">
    <property type="entry name" value="DENN DOMAIN-CONTAINING PROTEIN 2"/>
    <property type="match status" value="1"/>
</dbReference>
<dbReference type="OrthoDB" id="6019893at2759"/>
<dbReference type="InterPro" id="IPR001194">
    <property type="entry name" value="cDENN_dom"/>
</dbReference>
<dbReference type="EMBL" id="KQ090400">
    <property type="protein sequence ID" value="KMS96189.1"/>
    <property type="molecule type" value="Genomic_DNA"/>
</dbReference>
<gene>
    <name evidence="3" type="ORF">BVRB_000990</name>
</gene>
<dbReference type="InterPro" id="IPR037516">
    <property type="entry name" value="Tripartite_DENN"/>
</dbReference>
<feature type="compositionally biased region" description="Polar residues" evidence="1">
    <location>
        <begin position="388"/>
        <end position="403"/>
    </location>
</feature>
<organism evidence="3 4">
    <name type="scientific">Beta vulgaris subsp. vulgaris</name>
    <name type="common">Beet</name>
    <dbReference type="NCBI Taxonomy" id="3555"/>
    <lineage>
        <taxon>Eukaryota</taxon>
        <taxon>Viridiplantae</taxon>
        <taxon>Streptophyta</taxon>
        <taxon>Embryophyta</taxon>
        <taxon>Tracheophyta</taxon>
        <taxon>Spermatophyta</taxon>
        <taxon>Magnoliopsida</taxon>
        <taxon>eudicotyledons</taxon>
        <taxon>Gunneridae</taxon>
        <taxon>Pentapetalae</taxon>
        <taxon>Caryophyllales</taxon>
        <taxon>Chenopodiaceae</taxon>
        <taxon>Betoideae</taxon>
        <taxon>Beta</taxon>
    </lineage>
</organism>
<dbReference type="InterPro" id="IPR051942">
    <property type="entry name" value="DENN_domain_containing_2"/>
</dbReference>
<dbReference type="PROSITE" id="PS50211">
    <property type="entry name" value="DENN"/>
    <property type="match status" value="1"/>
</dbReference>
<dbReference type="Pfam" id="PF03456">
    <property type="entry name" value="uDENN"/>
    <property type="match status" value="1"/>
</dbReference>
<evidence type="ECO:0000313" key="4">
    <source>
        <dbReference type="Proteomes" id="UP000035740"/>
    </source>
</evidence>
<dbReference type="Gramene" id="KMS96189">
    <property type="protein sequence ID" value="KMS96189"/>
    <property type="gene ID" value="BVRB_000990"/>
</dbReference>
<dbReference type="Proteomes" id="UP000035740">
    <property type="component" value="Unassembled WGS sequence"/>
</dbReference>
<dbReference type="PANTHER" id="PTHR15288:SF4">
    <property type="entry name" value="OS02G0777100 PROTEIN"/>
    <property type="match status" value="1"/>
</dbReference>
<evidence type="ECO:0000259" key="2">
    <source>
        <dbReference type="PROSITE" id="PS50211"/>
    </source>
</evidence>
<evidence type="ECO:0000313" key="3">
    <source>
        <dbReference type="EMBL" id="KMS96189.1"/>
    </source>
</evidence>
<dbReference type="KEGG" id="bvg:104883433"/>
<dbReference type="OMA" id="GNRCIRE"/>
<sequence>MMFFPVVVFSSQEEDSPCPRQGEEFTEEIAVMAENEASGSQGWRSSLSLPSSEDVARAVAAAATSVSSPRPSVVFSSNDDGSHSPLKRIQNQVSKVLKGFSKSSDKRSLTYNPEVLTKQKRQWASFQLESLDQRSFKEPSKLLESMVVVGLPPSFDAQELKKRLLARKSEGSGRFRIALSGHNQSRVEPNFEPQVLFVYPPEKQLPLKYRDLLSFCFPGGVEVHAIEKSSSMSELNEILLGQEHLKQSELSFVFRLQQGADNSTLYGCCILMEELVDKPSRLISLISDSQPVSSCLGRYIFTTKRCYCILSRLPFFGLHFGVLKSIFMEERLERLTKSISVLDLEMADTGNKVEGLEENDEMTVKLSTKHISEDDTVSKHISEDDTNETVVTSQSCSSGTTASTTVNDVGSQLANSDLEGISSTLRDDTDDSLTIISYEKDTIASDKEPIVTKQNYEASDTDVDNSSTSKPTMEKSIPGAVWPLLRHQQFESSELSCSQGSPCDERQLRSENDETDIRETSISGQGDFSSHIDILDWAKANSHGSLQIICEYYKVDCPPRGSGITFHPLEHLHPLEFHRPTEKALDVSGSPLDLKSCRTSLERVEVLNALISEEEATSLSVVTISCICGFLRLEHVLTLFAGALLEKQIIFVCSNLGILSASVLSLIPLIRPYQWQSLLMPVLPNDMLDFLDAPVPYVVGVQSKSSELHSKLTNAILVDISKNQVKSQSMPQLPQQRNLLASLAPYYSKLVGESYLGKKRPIYECTDLQVEAAKGFMEVLKNYLDSLCSNLRSHTITNVQSNDDKVSLLLKESFIDSFPSHDRPFMKLFVDTQLFSVHTDLVLSFYQKD</sequence>
<evidence type="ECO:0000256" key="1">
    <source>
        <dbReference type="SAM" id="MobiDB-lite"/>
    </source>
</evidence>
<dbReference type="SMART" id="SM00799">
    <property type="entry name" value="DENN"/>
    <property type="match status" value="1"/>
</dbReference>
<keyword evidence="4" id="KW-1185">Reference proteome</keyword>
<dbReference type="Gene3D" id="3.30.450.200">
    <property type="match status" value="1"/>
</dbReference>
<feature type="region of interest" description="Disordered" evidence="1">
    <location>
        <begin position="382"/>
        <end position="403"/>
    </location>
</feature>
<name>A0A0J8B4Q7_BETVV</name>
<feature type="domain" description="UDENN" evidence="2">
    <location>
        <begin position="175"/>
        <end position="849"/>
    </location>
</feature>
<feature type="compositionally biased region" description="Basic and acidic residues" evidence="1">
    <location>
        <begin position="503"/>
        <end position="519"/>
    </location>
</feature>
<dbReference type="InterPro" id="IPR005113">
    <property type="entry name" value="uDENN_dom"/>
</dbReference>
<dbReference type="InterPro" id="IPR043153">
    <property type="entry name" value="DENN_C"/>
</dbReference>
<protein>
    <recommendedName>
        <fullName evidence="2">UDENN domain-containing protein</fullName>
    </recommendedName>
</protein>
<dbReference type="eggNOG" id="ENOG502QSCA">
    <property type="taxonomic scope" value="Eukaryota"/>
</dbReference>